<evidence type="ECO:0000256" key="5">
    <source>
        <dbReference type="ARBA" id="ARBA00022989"/>
    </source>
</evidence>
<dbReference type="PANTHER" id="PTHR12677">
    <property type="entry name" value="GOLGI APPARATUS MEMBRANE PROTEIN TVP38-RELATED"/>
    <property type="match status" value="1"/>
</dbReference>
<comment type="caution">
    <text evidence="10">The sequence shown here is derived from an EMBL/GenBank/DDBJ whole genome shotgun (WGS) entry which is preliminary data.</text>
</comment>
<dbReference type="PANTHER" id="PTHR12677:SF59">
    <property type="entry name" value="GOLGI APPARATUS MEMBRANE PROTEIN TVP38-RELATED"/>
    <property type="match status" value="1"/>
</dbReference>
<evidence type="ECO:0000256" key="7">
    <source>
        <dbReference type="RuleBase" id="RU366058"/>
    </source>
</evidence>
<sequence>MPRVRTALAVGLLAVLITAAFVLPVPGPGDVRAWALGAGAAAPLLMFLTYVVATIMPVPRTVFSLASGLLLGPLLGVIVAMCATAVSAILGFALARWAGRGLVARHLDKTAVRTVDQKLSGGGWLAVASLRLIPLVPFTPMNYCCGVSSVRMRPFLAGTVVGSLPGTTAAVLIGDTLTGFGNPAGLIVSGACALAGAAGLLLVIRRSATAPAQAGPSTKPHAGSPRPMSGTAARRAACTADREPTTPGS</sequence>
<comment type="subcellular location">
    <subcellularLocation>
        <location evidence="1 7">Cell membrane</location>
        <topology evidence="1 7">Multi-pass membrane protein</topology>
    </subcellularLocation>
</comment>
<dbReference type="InterPro" id="IPR015414">
    <property type="entry name" value="TMEM64"/>
</dbReference>
<dbReference type="InterPro" id="IPR032816">
    <property type="entry name" value="VTT_dom"/>
</dbReference>
<evidence type="ECO:0000256" key="4">
    <source>
        <dbReference type="ARBA" id="ARBA00022692"/>
    </source>
</evidence>
<evidence type="ECO:0000259" key="9">
    <source>
        <dbReference type="Pfam" id="PF09335"/>
    </source>
</evidence>
<proteinExistence type="inferred from homology"/>
<feature type="transmembrane region" description="Helical" evidence="7">
    <location>
        <begin position="123"/>
        <end position="143"/>
    </location>
</feature>
<evidence type="ECO:0000256" key="6">
    <source>
        <dbReference type="ARBA" id="ARBA00023136"/>
    </source>
</evidence>
<accession>A0ABX2F3S0</accession>
<keyword evidence="3 7" id="KW-1003">Cell membrane</keyword>
<organism evidence="10 11">
    <name type="scientific">Kibdelosporangium persicum</name>
    <dbReference type="NCBI Taxonomy" id="2698649"/>
    <lineage>
        <taxon>Bacteria</taxon>
        <taxon>Bacillati</taxon>
        <taxon>Actinomycetota</taxon>
        <taxon>Actinomycetes</taxon>
        <taxon>Pseudonocardiales</taxon>
        <taxon>Pseudonocardiaceae</taxon>
        <taxon>Kibdelosporangium</taxon>
    </lineage>
</organism>
<comment type="similarity">
    <text evidence="2 7">Belongs to the TVP38/TMEM64 family.</text>
</comment>
<feature type="transmembrane region" description="Helical" evidence="7">
    <location>
        <begin position="68"/>
        <end position="95"/>
    </location>
</feature>
<evidence type="ECO:0000256" key="2">
    <source>
        <dbReference type="ARBA" id="ARBA00008640"/>
    </source>
</evidence>
<evidence type="ECO:0000256" key="8">
    <source>
        <dbReference type="SAM" id="MobiDB-lite"/>
    </source>
</evidence>
<name>A0ABX2F3S0_9PSEU</name>
<reference evidence="10 11" key="1">
    <citation type="submission" date="2020-01" db="EMBL/GenBank/DDBJ databases">
        <title>Kibdelosporangium persica a novel Actinomycetes from a hot desert in Iran.</title>
        <authorList>
            <person name="Safaei N."/>
            <person name="Zaburannyi N."/>
            <person name="Mueller R."/>
            <person name="Wink J."/>
        </authorList>
    </citation>
    <scope>NUCLEOTIDE SEQUENCE [LARGE SCALE GENOMIC DNA]</scope>
    <source>
        <strain evidence="10 11">4NS15</strain>
    </source>
</reference>
<protein>
    <recommendedName>
        <fullName evidence="7">TVP38/TMEM64 family membrane protein</fullName>
    </recommendedName>
</protein>
<keyword evidence="5 7" id="KW-1133">Transmembrane helix</keyword>
<keyword evidence="11" id="KW-1185">Reference proteome</keyword>
<feature type="region of interest" description="Disordered" evidence="8">
    <location>
        <begin position="212"/>
        <end position="249"/>
    </location>
</feature>
<gene>
    <name evidence="10" type="ORF">GC106_30530</name>
</gene>
<feature type="compositionally biased region" description="Basic and acidic residues" evidence="8">
    <location>
        <begin position="240"/>
        <end position="249"/>
    </location>
</feature>
<dbReference type="EMBL" id="JAAATY010000008">
    <property type="protein sequence ID" value="NRN65838.1"/>
    <property type="molecule type" value="Genomic_DNA"/>
</dbReference>
<keyword evidence="4 7" id="KW-0812">Transmembrane</keyword>
<feature type="domain" description="VTT" evidence="9">
    <location>
        <begin position="58"/>
        <end position="175"/>
    </location>
</feature>
<feature type="transmembrane region" description="Helical" evidence="7">
    <location>
        <begin position="186"/>
        <end position="204"/>
    </location>
</feature>
<feature type="transmembrane region" description="Helical" evidence="7">
    <location>
        <begin position="155"/>
        <end position="174"/>
    </location>
</feature>
<evidence type="ECO:0000256" key="3">
    <source>
        <dbReference type="ARBA" id="ARBA00022475"/>
    </source>
</evidence>
<dbReference type="RefSeq" id="WP_173130730.1">
    <property type="nucleotide sequence ID" value="NZ_CBCSGW010000016.1"/>
</dbReference>
<evidence type="ECO:0000313" key="10">
    <source>
        <dbReference type="EMBL" id="NRN65838.1"/>
    </source>
</evidence>
<dbReference type="Proteomes" id="UP000763557">
    <property type="component" value="Unassembled WGS sequence"/>
</dbReference>
<keyword evidence="6 7" id="KW-0472">Membrane</keyword>
<evidence type="ECO:0000313" key="11">
    <source>
        <dbReference type="Proteomes" id="UP000763557"/>
    </source>
</evidence>
<dbReference type="Pfam" id="PF09335">
    <property type="entry name" value="VTT_dom"/>
    <property type="match status" value="1"/>
</dbReference>
<evidence type="ECO:0000256" key="1">
    <source>
        <dbReference type="ARBA" id="ARBA00004651"/>
    </source>
</evidence>
<feature type="transmembrane region" description="Helical" evidence="7">
    <location>
        <begin position="34"/>
        <end position="56"/>
    </location>
</feature>